<keyword evidence="1" id="KW-0472">Membrane</keyword>
<protein>
    <submittedName>
        <fullName evidence="2">Uncharacterized protein</fullName>
    </submittedName>
</protein>
<keyword evidence="1" id="KW-0812">Transmembrane</keyword>
<evidence type="ECO:0000313" key="3">
    <source>
        <dbReference type="Proteomes" id="UP000765509"/>
    </source>
</evidence>
<gene>
    <name evidence="2" type="ORF">O181_037731</name>
</gene>
<accession>A0A9Q3D6S1</accession>
<sequence>MATALPIVNLFSISIQPEYCSVSVGLLIPDSQPVYPAHELELTKQTLFYFDWLFLLLYSAIAILQFIINSASHHSSSLETFHRRSSSTFIRSNLLKLLKLSYVVQN</sequence>
<dbReference type="EMBL" id="AVOT02014516">
    <property type="protein sequence ID" value="MBW0498016.1"/>
    <property type="molecule type" value="Genomic_DNA"/>
</dbReference>
<keyword evidence="3" id="KW-1185">Reference proteome</keyword>
<reference evidence="2" key="1">
    <citation type="submission" date="2021-03" db="EMBL/GenBank/DDBJ databases">
        <title>Draft genome sequence of rust myrtle Austropuccinia psidii MF-1, a brazilian biotype.</title>
        <authorList>
            <person name="Quecine M.C."/>
            <person name="Pachon D.M.R."/>
            <person name="Bonatelli M.L."/>
            <person name="Correr F.H."/>
            <person name="Franceschini L.M."/>
            <person name="Leite T.F."/>
            <person name="Margarido G.R.A."/>
            <person name="Almeida C.A."/>
            <person name="Ferrarezi J.A."/>
            <person name="Labate C.A."/>
        </authorList>
    </citation>
    <scope>NUCLEOTIDE SEQUENCE</scope>
    <source>
        <strain evidence="2">MF-1</strain>
    </source>
</reference>
<dbReference type="AlphaFoldDB" id="A0A9Q3D6S1"/>
<keyword evidence="1" id="KW-1133">Transmembrane helix</keyword>
<organism evidence="2 3">
    <name type="scientific">Austropuccinia psidii MF-1</name>
    <dbReference type="NCBI Taxonomy" id="1389203"/>
    <lineage>
        <taxon>Eukaryota</taxon>
        <taxon>Fungi</taxon>
        <taxon>Dikarya</taxon>
        <taxon>Basidiomycota</taxon>
        <taxon>Pucciniomycotina</taxon>
        <taxon>Pucciniomycetes</taxon>
        <taxon>Pucciniales</taxon>
        <taxon>Sphaerophragmiaceae</taxon>
        <taxon>Austropuccinia</taxon>
    </lineage>
</organism>
<name>A0A9Q3D6S1_9BASI</name>
<evidence type="ECO:0000313" key="2">
    <source>
        <dbReference type="EMBL" id="MBW0498016.1"/>
    </source>
</evidence>
<evidence type="ECO:0000256" key="1">
    <source>
        <dbReference type="SAM" id="Phobius"/>
    </source>
</evidence>
<comment type="caution">
    <text evidence="2">The sequence shown here is derived from an EMBL/GenBank/DDBJ whole genome shotgun (WGS) entry which is preliminary data.</text>
</comment>
<feature type="transmembrane region" description="Helical" evidence="1">
    <location>
        <begin position="47"/>
        <end position="68"/>
    </location>
</feature>
<dbReference type="Proteomes" id="UP000765509">
    <property type="component" value="Unassembled WGS sequence"/>
</dbReference>
<proteinExistence type="predicted"/>